<dbReference type="EMBL" id="FO082052">
    <property type="protein sequence ID" value="CCE80661.1"/>
    <property type="molecule type" value="Genomic_DNA"/>
</dbReference>
<keyword evidence="3 7" id="KW-0812">Transmembrane</keyword>
<reference evidence="11" key="2">
    <citation type="journal article" date="2012" name="G3 (Bethesda)">
        <title>Pichia sorbitophila, an interspecies yeast hybrid reveals early steps of genome resolution following polyploidization.</title>
        <authorList>
            <person name="Leh Louis V."/>
            <person name="Despons L."/>
            <person name="Friedrich A."/>
            <person name="Martin T."/>
            <person name="Durrens P."/>
            <person name="Casaregola S."/>
            <person name="Neuveglise C."/>
            <person name="Fairhead C."/>
            <person name="Marck C."/>
            <person name="Cruz J.A."/>
            <person name="Straub M.L."/>
            <person name="Kugler V."/>
            <person name="Sacerdot C."/>
            <person name="Uzunov Z."/>
            <person name="Thierry A."/>
            <person name="Weiss S."/>
            <person name="Bleykasten C."/>
            <person name="De Montigny J."/>
            <person name="Jacques N."/>
            <person name="Jung P."/>
            <person name="Lemaire M."/>
            <person name="Mallet S."/>
            <person name="Morel G."/>
            <person name="Richard G.F."/>
            <person name="Sarkar A."/>
            <person name="Savel G."/>
            <person name="Schacherer J."/>
            <person name="Seret M.L."/>
            <person name="Talla E."/>
            <person name="Samson G."/>
            <person name="Jubin C."/>
            <person name="Poulain J."/>
            <person name="Vacherie B."/>
            <person name="Barbe V."/>
            <person name="Pelletier E."/>
            <person name="Sherman D.J."/>
            <person name="Westhof E."/>
            <person name="Weissenbach J."/>
            <person name="Baret P.V."/>
            <person name="Wincker P."/>
            <person name="Gaillardin C."/>
            <person name="Dujon B."/>
            <person name="Souciet J.L."/>
        </authorList>
    </citation>
    <scope>NUCLEOTIDE SEQUENCE [LARGE SCALE GENOMIC DNA]</scope>
    <source>
        <strain evidence="11">ATCC MYA-4447 / BCRC 22081 / CBS 7064 / NBRC 10061 / NRRL Y-12695</strain>
    </source>
</reference>
<feature type="compositionally biased region" description="Basic and acidic residues" evidence="6">
    <location>
        <begin position="19"/>
        <end position="31"/>
    </location>
</feature>
<protein>
    <submittedName>
        <fullName evidence="10">Piso0_002988 protein</fullName>
    </submittedName>
</protein>
<dbReference type="eggNOG" id="ENOG502RQ0Q">
    <property type="taxonomic scope" value="Eukaryota"/>
</dbReference>
<feature type="transmembrane region" description="Helical" evidence="7">
    <location>
        <begin position="127"/>
        <end position="148"/>
    </location>
</feature>
<keyword evidence="11" id="KW-1185">Reference proteome</keyword>
<evidence type="ECO:0000256" key="7">
    <source>
        <dbReference type="SAM" id="Phobius"/>
    </source>
</evidence>
<keyword evidence="5 7" id="KW-0472">Membrane</keyword>
<organism evidence="10 11">
    <name type="scientific">Pichia sorbitophila (strain ATCC MYA-4447 / BCRC 22081 / CBS 7064 / NBRC 10061 / NRRL Y-12695)</name>
    <name type="common">Hybrid yeast</name>
    <dbReference type="NCBI Taxonomy" id="559304"/>
    <lineage>
        <taxon>Eukaryota</taxon>
        <taxon>Fungi</taxon>
        <taxon>Dikarya</taxon>
        <taxon>Ascomycota</taxon>
        <taxon>Saccharomycotina</taxon>
        <taxon>Pichiomycetes</taxon>
        <taxon>Debaryomycetaceae</taxon>
        <taxon>Millerozyma</taxon>
    </lineage>
</organism>
<dbReference type="STRING" id="559304.G8YGV9"/>
<feature type="compositionally biased region" description="Polar residues" evidence="6">
    <location>
        <begin position="32"/>
        <end position="59"/>
    </location>
</feature>
<evidence type="ECO:0000256" key="2">
    <source>
        <dbReference type="ARBA" id="ARBA00022475"/>
    </source>
</evidence>
<gene>
    <name evidence="10" type="primary">Piso0_002988</name>
    <name evidence="9" type="ORF">GNLVRS01_PISO0G02426g</name>
    <name evidence="10" type="ORF">GNLVRS01_PISO0H02427g</name>
</gene>
<evidence type="ECO:0000256" key="6">
    <source>
        <dbReference type="SAM" id="MobiDB-lite"/>
    </source>
</evidence>
<dbReference type="GO" id="GO:0005886">
    <property type="term" value="C:plasma membrane"/>
    <property type="evidence" value="ECO:0007669"/>
    <property type="project" value="UniProtKB-SubCell"/>
</dbReference>
<dbReference type="HOGENOM" id="CLU_1142926_0_0_1"/>
<feature type="transmembrane region" description="Helical" evidence="7">
    <location>
        <begin position="182"/>
        <end position="202"/>
    </location>
</feature>
<dbReference type="PANTHER" id="PTHR34187:SF2">
    <property type="entry name" value="DUF202 DOMAIN-CONTAINING PROTEIN"/>
    <property type="match status" value="1"/>
</dbReference>
<evidence type="ECO:0000313" key="9">
    <source>
        <dbReference type="EMBL" id="CCE79896.1"/>
    </source>
</evidence>
<dbReference type="Proteomes" id="UP000005222">
    <property type="component" value="Chromosome H"/>
</dbReference>
<accession>G8YGV9</accession>
<keyword evidence="2" id="KW-1003">Cell membrane</keyword>
<evidence type="ECO:0000256" key="5">
    <source>
        <dbReference type="ARBA" id="ARBA00023136"/>
    </source>
</evidence>
<feature type="region of interest" description="Disordered" evidence="6">
    <location>
        <begin position="1"/>
        <end position="91"/>
    </location>
</feature>
<dbReference type="AlphaFoldDB" id="G8YGV9"/>
<feature type="transmembrane region" description="Helical" evidence="7">
    <location>
        <begin position="214"/>
        <end position="237"/>
    </location>
</feature>
<evidence type="ECO:0000259" key="8">
    <source>
        <dbReference type="Pfam" id="PF02656"/>
    </source>
</evidence>
<evidence type="ECO:0000313" key="11">
    <source>
        <dbReference type="Proteomes" id="UP000005222"/>
    </source>
</evidence>
<dbReference type="InterPro" id="IPR003807">
    <property type="entry name" value="DUF202"/>
</dbReference>
<feature type="compositionally biased region" description="Low complexity" evidence="6">
    <location>
        <begin position="7"/>
        <end position="17"/>
    </location>
</feature>
<dbReference type="InParanoid" id="G8YGV9"/>
<dbReference type="Proteomes" id="UP000005222">
    <property type="component" value="Chromosome G"/>
</dbReference>
<feature type="compositionally biased region" description="Basic and acidic residues" evidence="6">
    <location>
        <begin position="78"/>
        <end position="91"/>
    </location>
</feature>
<evidence type="ECO:0000256" key="1">
    <source>
        <dbReference type="ARBA" id="ARBA00004651"/>
    </source>
</evidence>
<evidence type="ECO:0000313" key="10">
    <source>
        <dbReference type="EMBL" id="CCE80661.1"/>
    </source>
</evidence>
<dbReference type="Pfam" id="PF02656">
    <property type="entry name" value="DUF202"/>
    <property type="match status" value="1"/>
</dbReference>
<evidence type="ECO:0000256" key="3">
    <source>
        <dbReference type="ARBA" id="ARBA00022692"/>
    </source>
</evidence>
<dbReference type="InterPro" id="IPR052053">
    <property type="entry name" value="IM_YidH-like"/>
</dbReference>
<sequence>MQRAQPSSRNSSVSVHSWKPHDSRPDNELRRTSTGRIQSNETRTNSRSTEALDTENSTAVPRYGVQEDQENTVSNAVKGDEMGEKTQDKPDDVSISKRIVSMLFGLSIILENKGSVARDHLANERTFLAWTRTATNFLVLAVGFMQFYRVQWMMEPANNSSDPKVTVSPSFLTELQKLGKPVSFISMVLGLLTTLFSAFRYYRVQTHLMKGTYPATRLLFLIILAMNGAVVIMLLVLNSNISK</sequence>
<keyword evidence="4 7" id="KW-1133">Transmembrane helix</keyword>
<dbReference type="PANTHER" id="PTHR34187">
    <property type="entry name" value="FGR18P"/>
    <property type="match status" value="1"/>
</dbReference>
<reference evidence="10" key="1">
    <citation type="submission" date="2011-10" db="EMBL/GenBank/DDBJ databases">
        <authorList>
            <person name="Genoscope - CEA"/>
        </authorList>
    </citation>
    <scope>NUCLEOTIDE SEQUENCE</scope>
</reference>
<name>G8YGV9_PICSO</name>
<dbReference type="OrthoDB" id="199599at2759"/>
<proteinExistence type="predicted"/>
<comment type="subcellular location">
    <subcellularLocation>
        <location evidence="1">Cell membrane</location>
        <topology evidence="1">Multi-pass membrane protein</topology>
    </subcellularLocation>
</comment>
<dbReference type="EMBL" id="FO082053">
    <property type="protein sequence ID" value="CCE79896.1"/>
    <property type="molecule type" value="Genomic_DNA"/>
</dbReference>
<feature type="domain" description="DUF202" evidence="8">
    <location>
        <begin position="118"/>
        <end position="206"/>
    </location>
</feature>
<evidence type="ECO:0000256" key="4">
    <source>
        <dbReference type="ARBA" id="ARBA00022989"/>
    </source>
</evidence>